<evidence type="ECO:0000256" key="2">
    <source>
        <dbReference type="ARBA" id="ARBA00023125"/>
    </source>
</evidence>
<keyword evidence="1" id="KW-0805">Transcription regulation</keyword>
<evidence type="ECO:0000256" key="1">
    <source>
        <dbReference type="ARBA" id="ARBA00023015"/>
    </source>
</evidence>
<dbReference type="SUPFAM" id="SSF46689">
    <property type="entry name" value="Homeodomain-like"/>
    <property type="match status" value="1"/>
</dbReference>
<sequence length="196" mass="21945">MSSQNIPTRDRILKSTWQLLEAGNGNAVRMSDIAKAAKISRQALYLHFPNRADLLTATTRYLDEVHDIEAKLAKSRGAASGTDRLEAWVETWGNYIPTIFGVAKALMAMQETDEEAAAAWNDRILAIRDGCEKAVQALKADGKLTDKMSEEEATDLLLTLLSVRNWEQLRITCNWTQDRYIDMMQQLTAQALVKSG</sequence>
<evidence type="ECO:0000256" key="3">
    <source>
        <dbReference type="ARBA" id="ARBA00023163"/>
    </source>
</evidence>
<reference evidence="6 7" key="1">
    <citation type="journal article" date="2021" name="Angew. Chem. Int. Ed. Engl.">
        <title>A novel family of nonribosomal peptides modulate collective behavior in Pseudovibrio bacteria isolated from marine sponges.</title>
        <authorList>
            <person name="Ioca L.P."/>
            <person name="Dai Y."/>
            <person name="Kunakom S."/>
            <person name="Diaz-Espinosa J."/>
            <person name="Krunic A."/>
            <person name="Crnkovic C.M."/>
            <person name="Orjala J."/>
            <person name="Sanchez L.M."/>
            <person name="Ferreira A.G."/>
            <person name="Berlinck R.G.S."/>
            <person name="Eustaquio A.S."/>
        </authorList>
    </citation>
    <scope>NUCLEOTIDE SEQUENCE [LARGE SCALE GENOMIC DNA]</scope>
    <source>
        <strain evidence="6 7">Ab134</strain>
    </source>
</reference>
<dbReference type="InterPro" id="IPR050109">
    <property type="entry name" value="HTH-type_TetR-like_transc_reg"/>
</dbReference>
<keyword evidence="2 4" id="KW-0238">DNA-binding</keyword>
<dbReference type="PANTHER" id="PTHR30055:SF234">
    <property type="entry name" value="HTH-TYPE TRANSCRIPTIONAL REGULATOR BETI"/>
    <property type="match status" value="1"/>
</dbReference>
<keyword evidence="7" id="KW-1185">Reference proteome</keyword>
<name>A0ABX8AQU2_9HYPH</name>
<dbReference type="RefSeq" id="WP_075700489.1">
    <property type="nucleotide sequence ID" value="NZ_CP074126.1"/>
</dbReference>
<evidence type="ECO:0000259" key="5">
    <source>
        <dbReference type="PROSITE" id="PS50977"/>
    </source>
</evidence>
<gene>
    <name evidence="6" type="ORF">KGB56_06745</name>
</gene>
<evidence type="ECO:0000313" key="7">
    <source>
        <dbReference type="Proteomes" id="UP000680706"/>
    </source>
</evidence>
<dbReference type="InterPro" id="IPR001647">
    <property type="entry name" value="HTH_TetR"/>
</dbReference>
<dbReference type="Proteomes" id="UP000680706">
    <property type="component" value="Chromosome"/>
</dbReference>
<evidence type="ECO:0000256" key="4">
    <source>
        <dbReference type="PROSITE-ProRule" id="PRU00335"/>
    </source>
</evidence>
<feature type="DNA-binding region" description="H-T-H motif" evidence="4">
    <location>
        <begin position="29"/>
        <end position="48"/>
    </location>
</feature>
<dbReference type="EMBL" id="CP074126">
    <property type="protein sequence ID" value="QUS57090.1"/>
    <property type="molecule type" value="Genomic_DNA"/>
</dbReference>
<evidence type="ECO:0000313" key="6">
    <source>
        <dbReference type="EMBL" id="QUS57090.1"/>
    </source>
</evidence>
<keyword evidence="3" id="KW-0804">Transcription</keyword>
<dbReference type="Gene3D" id="1.10.357.10">
    <property type="entry name" value="Tetracycline Repressor, domain 2"/>
    <property type="match status" value="1"/>
</dbReference>
<dbReference type="PROSITE" id="PS50977">
    <property type="entry name" value="HTH_TETR_2"/>
    <property type="match status" value="1"/>
</dbReference>
<feature type="domain" description="HTH tetR-type" evidence="5">
    <location>
        <begin position="6"/>
        <end position="66"/>
    </location>
</feature>
<accession>A0ABX8AQU2</accession>
<proteinExistence type="predicted"/>
<organism evidence="6 7">
    <name type="scientific">Pseudovibrio brasiliensis</name>
    <dbReference type="NCBI Taxonomy" id="1898042"/>
    <lineage>
        <taxon>Bacteria</taxon>
        <taxon>Pseudomonadati</taxon>
        <taxon>Pseudomonadota</taxon>
        <taxon>Alphaproteobacteria</taxon>
        <taxon>Hyphomicrobiales</taxon>
        <taxon>Stappiaceae</taxon>
        <taxon>Pseudovibrio</taxon>
    </lineage>
</organism>
<dbReference type="InterPro" id="IPR009057">
    <property type="entry name" value="Homeodomain-like_sf"/>
</dbReference>
<dbReference type="Pfam" id="PF00440">
    <property type="entry name" value="TetR_N"/>
    <property type="match status" value="1"/>
</dbReference>
<protein>
    <submittedName>
        <fullName evidence="6">TetR/AcrR family transcriptional regulator</fullName>
    </submittedName>
</protein>
<dbReference type="PANTHER" id="PTHR30055">
    <property type="entry name" value="HTH-TYPE TRANSCRIPTIONAL REGULATOR RUTR"/>
    <property type="match status" value="1"/>
</dbReference>